<dbReference type="PANTHER" id="PTHR42852:SF6">
    <property type="entry name" value="THIOL:DISULFIDE INTERCHANGE PROTEIN DSBE"/>
    <property type="match status" value="1"/>
</dbReference>
<dbReference type="InterPro" id="IPR000866">
    <property type="entry name" value="AhpC/TSA"/>
</dbReference>
<accession>A0ABR6Y4Y4</accession>
<dbReference type="PROSITE" id="PS51257">
    <property type="entry name" value="PROKAR_LIPOPROTEIN"/>
    <property type="match status" value="1"/>
</dbReference>
<evidence type="ECO:0000259" key="5">
    <source>
        <dbReference type="PROSITE" id="PS51352"/>
    </source>
</evidence>
<proteinExistence type="predicted"/>
<keyword evidence="4" id="KW-0676">Redox-active center</keyword>
<dbReference type="PROSITE" id="PS51352">
    <property type="entry name" value="THIOREDOXIN_2"/>
    <property type="match status" value="1"/>
</dbReference>
<dbReference type="EMBL" id="JACOME010000006">
    <property type="protein sequence ID" value="MBC3847808.1"/>
    <property type="molecule type" value="Genomic_DNA"/>
</dbReference>
<evidence type="ECO:0000256" key="4">
    <source>
        <dbReference type="ARBA" id="ARBA00023284"/>
    </source>
</evidence>
<evidence type="ECO:0000313" key="6">
    <source>
        <dbReference type="EMBL" id="MBC3847808.1"/>
    </source>
</evidence>
<evidence type="ECO:0000313" key="7">
    <source>
        <dbReference type="Proteomes" id="UP000607435"/>
    </source>
</evidence>
<name>A0ABR6Y4Y4_9FLAO</name>
<protein>
    <submittedName>
        <fullName evidence="6">TlpA family protein disulfide reductase</fullName>
    </submittedName>
</protein>
<reference evidence="6 7" key="1">
    <citation type="submission" date="2020-08" db="EMBL/GenBank/DDBJ databases">
        <title>Winogradskyella ouciana sp. nov., isolated from the hadal seawater of the Mariana Trench.</title>
        <authorList>
            <person name="He X."/>
        </authorList>
    </citation>
    <scope>NUCLEOTIDE SEQUENCE [LARGE SCALE GENOMIC DNA]</scope>
    <source>
        <strain evidence="6 7">KCTC 22026</strain>
    </source>
</reference>
<dbReference type="RefSeq" id="WP_186846908.1">
    <property type="nucleotide sequence ID" value="NZ_JACOME010000006.1"/>
</dbReference>
<evidence type="ECO:0000256" key="1">
    <source>
        <dbReference type="ARBA" id="ARBA00004196"/>
    </source>
</evidence>
<dbReference type="InterPro" id="IPR036249">
    <property type="entry name" value="Thioredoxin-like_sf"/>
</dbReference>
<dbReference type="Pfam" id="PF00578">
    <property type="entry name" value="AhpC-TSA"/>
    <property type="match status" value="1"/>
</dbReference>
<comment type="subcellular location">
    <subcellularLocation>
        <location evidence="1">Cell envelope</location>
    </subcellularLocation>
</comment>
<dbReference type="Gene3D" id="3.40.30.10">
    <property type="entry name" value="Glutaredoxin"/>
    <property type="match status" value="1"/>
</dbReference>
<dbReference type="InterPro" id="IPR050553">
    <property type="entry name" value="Thioredoxin_ResA/DsbE_sf"/>
</dbReference>
<evidence type="ECO:0000256" key="3">
    <source>
        <dbReference type="ARBA" id="ARBA00023157"/>
    </source>
</evidence>
<dbReference type="Proteomes" id="UP000607435">
    <property type="component" value="Unassembled WGS sequence"/>
</dbReference>
<dbReference type="PANTHER" id="PTHR42852">
    <property type="entry name" value="THIOL:DISULFIDE INTERCHANGE PROTEIN DSBE"/>
    <property type="match status" value="1"/>
</dbReference>
<dbReference type="CDD" id="cd02966">
    <property type="entry name" value="TlpA_like_family"/>
    <property type="match status" value="1"/>
</dbReference>
<keyword evidence="3" id="KW-1015">Disulfide bond</keyword>
<sequence length="431" mass="49864">MKINPLILILIVCTFFSCNNDSNEKNTGLDKTVLKGCVIGRDSDTLLLVKSIGDARSETIAKIPIYNWEFYYEFKTDTIEAYDLIFKEEHDDGGWMPMRFFSEKDTIRITLHSMEEFSENKLIGGKLNFEYSYFFNNISKPYQKNLDKVYKMFDSISYDKMNSRAYNRVVKKLKSSNTHEQNVVIYKEMNDLKKNNLHRSDLGKQIDSLVDIAQNKYLISKYNYIKKNPSIVSYSLLIDDIMGLEYNKVPKEKVILALNDLKKVYPNHPYTKLGENLWIGYTELKSGGQYINFSAPDINGISYELKPIVEANDIVLLDLWATWCGPCIARSRLIRPIYEKYKDKGFEILGVAGEHKNLDAYSEFMAKEQWPWLNLIELDKKNKIWEKYNVMNGGGGMFLIDKSGEILAVDPSAEEVEAILKEKLETNTLKV</sequence>
<feature type="domain" description="Thioredoxin" evidence="5">
    <location>
        <begin position="284"/>
        <end position="429"/>
    </location>
</feature>
<gene>
    <name evidence="6" type="ORF">H6H04_15530</name>
</gene>
<keyword evidence="2" id="KW-0201">Cytochrome c-type biogenesis</keyword>
<keyword evidence="7" id="KW-1185">Reference proteome</keyword>
<dbReference type="InterPro" id="IPR013766">
    <property type="entry name" value="Thioredoxin_domain"/>
</dbReference>
<dbReference type="SUPFAM" id="SSF52833">
    <property type="entry name" value="Thioredoxin-like"/>
    <property type="match status" value="1"/>
</dbReference>
<comment type="caution">
    <text evidence="6">The sequence shown here is derived from an EMBL/GenBank/DDBJ whole genome shotgun (WGS) entry which is preliminary data.</text>
</comment>
<organism evidence="6 7">
    <name type="scientific">Winogradskyella echinorum</name>
    <dbReference type="NCBI Taxonomy" id="538189"/>
    <lineage>
        <taxon>Bacteria</taxon>
        <taxon>Pseudomonadati</taxon>
        <taxon>Bacteroidota</taxon>
        <taxon>Flavobacteriia</taxon>
        <taxon>Flavobacteriales</taxon>
        <taxon>Flavobacteriaceae</taxon>
        <taxon>Winogradskyella</taxon>
    </lineage>
</organism>
<evidence type="ECO:0000256" key="2">
    <source>
        <dbReference type="ARBA" id="ARBA00022748"/>
    </source>
</evidence>